<dbReference type="EMBL" id="ABIA03000004">
    <property type="protein sequence ID" value="EDQ31472.1"/>
    <property type="molecule type" value="Genomic_DNA"/>
</dbReference>
<keyword evidence="4" id="KW-1003">Cell membrane</keyword>
<gene>
    <name evidence="9" type="ORF">HPDFL43_13722</name>
</gene>
<evidence type="ECO:0000256" key="1">
    <source>
        <dbReference type="ARBA" id="ARBA00004167"/>
    </source>
</evidence>
<feature type="chain" id="PRO_5002737471" description="Lectin-like protein BA14k" evidence="8">
    <location>
        <begin position="29"/>
        <end position="159"/>
    </location>
</feature>
<evidence type="ECO:0000256" key="4">
    <source>
        <dbReference type="ARBA" id="ARBA00022475"/>
    </source>
</evidence>
<dbReference type="GO" id="GO:0030246">
    <property type="term" value="F:carbohydrate binding"/>
    <property type="evidence" value="ECO:0007669"/>
    <property type="project" value="UniProtKB-KW"/>
</dbReference>
<name>A9DH34_HOEPD</name>
<comment type="subcellular location">
    <subcellularLocation>
        <location evidence="1">Membrane</location>
        <topology evidence="1">Single-pass membrane protein</topology>
    </subcellularLocation>
</comment>
<evidence type="ECO:0000256" key="7">
    <source>
        <dbReference type="SAM" id="Phobius"/>
    </source>
</evidence>
<evidence type="ECO:0000256" key="8">
    <source>
        <dbReference type="SAM" id="SignalP"/>
    </source>
</evidence>
<evidence type="ECO:0000256" key="6">
    <source>
        <dbReference type="ARBA" id="ARBA00025321"/>
    </source>
</evidence>
<dbReference type="RefSeq" id="WP_007198506.1">
    <property type="nucleotide sequence ID" value="NZ_CM002917.1"/>
</dbReference>
<accession>A9DH34</accession>
<evidence type="ECO:0000256" key="5">
    <source>
        <dbReference type="ARBA" id="ARBA00022734"/>
    </source>
</evidence>
<reference evidence="9 10" key="2">
    <citation type="submission" date="2012-06" db="EMBL/GenBank/DDBJ databases">
        <authorList>
            <person name="Fiebig A."/>
        </authorList>
    </citation>
    <scope>NUCLEOTIDE SEQUENCE [LARGE SCALE GENOMIC DNA]</scope>
    <source>
        <strain evidence="9 10">DFL-43</strain>
    </source>
</reference>
<dbReference type="STRING" id="411684.HPDFL43_13722"/>
<keyword evidence="5" id="KW-0430">Lectin</keyword>
<reference evidence="9 10" key="1">
    <citation type="submission" date="2007-10" db="EMBL/GenBank/DDBJ databases">
        <authorList>
            <person name="Wagner-Dobler I."/>
            <person name="Ferriera S."/>
            <person name="Johnson J."/>
            <person name="Kravitz S."/>
            <person name="Beeson K."/>
            <person name="Sutton G."/>
            <person name="Rogers Y.-H."/>
            <person name="Friedman R."/>
            <person name="Frazier M."/>
            <person name="Venter J.C."/>
        </authorList>
    </citation>
    <scope>NUCLEOTIDE SEQUENCE [LARGE SCALE GENOMIC DNA]</scope>
    <source>
        <strain evidence="9 10">DFL-43</strain>
    </source>
</reference>
<dbReference type="eggNOG" id="ENOG5033457">
    <property type="taxonomic scope" value="Bacteria"/>
</dbReference>
<dbReference type="OrthoDB" id="7889197at2"/>
<dbReference type="Pfam" id="PF07886">
    <property type="entry name" value="BA14K"/>
    <property type="match status" value="1"/>
</dbReference>
<proteinExistence type="inferred from homology"/>
<keyword evidence="10" id="KW-1185">Reference proteome</keyword>
<dbReference type="Proteomes" id="UP000004291">
    <property type="component" value="Chromosome"/>
</dbReference>
<comment type="similarity">
    <text evidence="2">Belongs to the BA14k family.</text>
</comment>
<evidence type="ECO:0000313" key="10">
    <source>
        <dbReference type="Proteomes" id="UP000004291"/>
    </source>
</evidence>
<keyword evidence="8" id="KW-0732">Signal</keyword>
<feature type="signal peptide" evidence="8">
    <location>
        <begin position="1"/>
        <end position="28"/>
    </location>
</feature>
<feature type="transmembrane region" description="Helical" evidence="7">
    <location>
        <begin position="71"/>
        <end position="91"/>
    </location>
</feature>
<comment type="function">
    <text evidence="6">Has immunoglobulin-binding and hemagglutination properties, and can bind to mannose. Essential for virulence. May be involved in LPS biosynthesis or polysaccharide transport.</text>
</comment>
<organism evidence="9 10">
    <name type="scientific">Hoeflea phototrophica (strain DSM 17068 / NCIMB 14078 / DFL-43)</name>
    <dbReference type="NCBI Taxonomy" id="411684"/>
    <lineage>
        <taxon>Bacteria</taxon>
        <taxon>Pseudomonadati</taxon>
        <taxon>Pseudomonadota</taxon>
        <taxon>Alphaproteobacteria</taxon>
        <taxon>Hyphomicrobiales</taxon>
        <taxon>Rhizobiaceae</taxon>
        <taxon>Hoeflea</taxon>
    </lineage>
</organism>
<keyword evidence="7" id="KW-0472">Membrane</keyword>
<evidence type="ECO:0000313" key="9">
    <source>
        <dbReference type="EMBL" id="EDQ31472.1"/>
    </source>
</evidence>
<dbReference type="HOGENOM" id="CLU_095224_1_0_5"/>
<evidence type="ECO:0000256" key="3">
    <source>
        <dbReference type="ARBA" id="ARBA00020552"/>
    </source>
</evidence>
<sequence length="159" mass="17561">MKSTAKTLSITLLAAATAFTPLVSVAHAGGDSDAWQRETNGSYKHRSWKHHNYRGHGKQRHVYRGHSNKDAVTLGIIGLGVGAIIGGAIANSHNSPRVIHRPAPNVRHYGQPRVVNGGGSFEPWTQSWFRYCSNKYRSFNASTGTYRGYDGRDHFCVVR</sequence>
<evidence type="ECO:0000256" key="2">
    <source>
        <dbReference type="ARBA" id="ARBA00010270"/>
    </source>
</evidence>
<comment type="caution">
    <text evidence="9">The sequence shown here is derived from an EMBL/GenBank/DDBJ whole genome shotgun (WGS) entry which is preliminary data.</text>
</comment>
<keyword evidence="7" id="KW-1133">Transmembrane helix</keyword>
<dbReference type="GO" id="GO:0016020">
    <property type="term" value="C:membrane"/>
    <property type="evidence" value="ECO:0007669"/>
    <property type="project" value="UniProtKB-SubCell"/>
</dbReference>
<keyword evidence="7" id="KW-0812">Transmembrane</keyword>
<dbReference type="AlphaFoldDB" id="A9DH34"/>
<protein>
    <recommendedName>
        <fullName evidence="3">Lectin-like protein BA14k</fullName>
    </recommendedName>
</protein>
<dbReference type="InterPro" id="IPR012413">
    <property type="entry name" value="BA14K"/>
</dbReference>